<dbReference type="GO" id="GO:0008270">
    <property type="term" value="F:zinc ion binding"/>
    <property type="evidence" value="ECO:0007669"/>
    <property type="project" value="UniProtKB-KW"/>
</dbReference>
<dbReference type="Pfam" id="PF14392">
    <property type="entry name" value="zf-CCHC_4"/>
    <property type="match status" value="1"/>
</dbReference>
<evidence type="ECO:0000313" key="4">
    <source>
        <dbReference type="Proteomes" id="UP001281410"/>
    </source>
</evidence>
<keyword evidence="1" id="KW-0863">Zinc-finger</keyword>
<reference evidence="3" key="1">
    <citation type="journal article" date="2023" name="Plant J.">
        <title>Genome sequences and population genomics provide insights into the demographic history, inbreeding, and mutation load of two 'living fossil' tree species of Dipteronia.</title>
        <authorList>
            <person name="Feng Y."/>
            <person name="Comes H.P."/>
            <person name="Chen J."/>
            <person name="Zhu S."/>
            <person name="Lu R."/>
            <person name="Zhang X."/>
            <person name="Li P."/>
            <person name="Qiu J."/>
            <person name="Olsen K.M."/>
            <person name="Qiu Y."/>
        </authorList>
    </citation>
    <scope>NUCLEOTIDE SEQUENCE</scope>
    <source>
        <strain evidence="3">NBL</strain>
    </source>
</reference>
<name>A0AAD9ZJC1_9ROSI</name>
<keyword evidence="4" id="KW-1185">Reference proteome</keyword>
<feature type="domain" description="CCHC-type" evidence="2">
    <location>
        <begin position="61"/>
        <end position="74"/>
    </location>
</feature>
<dbReference type="InterPro" id="IPR001878">
    <property type="entry name" value="Znf_CCHC"/>
</dbReference>
<gene>
    <name evidence="3" type="ORF">Dsin_030308</name>
</gene>
<dbReference type="InterPro" id="IPR025836">
    <property type="entry name" value="Zn_knuckle_CX2CX4HX4C"/>
</dbReference>
<keyword evidence="1" id="KW-0479">Metal-binding</keyword>
<dbReference type="AlphaFoldDB" id="A0AAD9ZJC1"/>
<protein>
    <recommendedName>
        <fullName evidence="2">CCHC-type domain-containing protein</fullName>
    </recommendedName>
</protein>
<accession>A0AAD9ZJC1</accession>
<evidence type="ECO:0000259" key="2">
    <source>
        <dbReference type="PROSITE" id="PS50158"/>
    </source>
</evidence>
<dbReference type="GO" id="GO:0003676">
    <property type="term" value="F:nucleic acid binding"/>
    <property type="evidence" value="ECO:0007669"/>
    <property type="project" value="InterPro"/>
</dbReference>
<organism evidence="3 4">
    <name type="scientific">Dipteronia sinensis</name>
    <dbReference type="NCBI Taxonomy" id="43782"/>
    <lineage>
        <taxon>Eukaryota</taxon>
        <taxon>Viridiplantae</taxon>
        <taxon>Streptophyta</taxon>
        <taxon>Embryophyta</taxon>
        <taxon>Tracheophyta</taxon>
        <taxon>Spermatophyta</taxon>
        <taxon>Magnoliopsida</taxon>
        <taxon>eudicotyledons</taxon>
        <taxon>Gunneridae</taxon>
        <taxon>Pentapetalae</taxon>
        <taxon>rosids</taxon>
        <taxon>malvids</taxon>
        <taxon>Sapindales</taxon>
        <taxon>Sapindaceae</taxon>
        <taxon>Hippocastanoideae</taxon>
        <taxon>Acereae</taxon>
        <taxon>Dipteronia</taxon>
    </lineage>
</organism>
<sequence>MISEVKEIDTRKSGDCAGKYIPVRVVVQVDKPLRRILRVDVMRDGKESVMLLQYERLPEHCFRCGRLCHVVRDCLEAIIVDGPEDFYQLFGTWLKAESLVKLDKFRQKREGSRYEDDKNTPGIMEGVLLGNNDSTELRHEASGGIKNVWKENDAAVVETAHVEKGNEYCHARKNLGDVLANKELNPSLPKKLAEYQISDRQLRKGEKYCGFQNHSGLGRIVEADGLVKVHHGLKADKWKR</sequence>
<dbReference type="Proteomes" id="UP001281410">
    <property type="component" value="Unassembled WGS sequence"/>
</dbReference>
<comment type="caution">
    <text evidence="3">The sequence shown here is derived from an EMBL/GenBank/DDBJ whole genome shotgun (WGS) entry which is preliminary data.</text>
</comment>
<keyword evidence="1" id="KW-0862">Zinc</keyword>
<dbReference type="PROSITE" id="PS50158">
    <property type="entry name" value="ZF_CCHC"/>
    <property type="match status" value="1"/>
</dbReference>
<dbReference type="EMBL" id="JANJYJ010000010">
    <property type="protein sequence ID" value="KAK3183022.1"/>
    <property type="molecule type" value="Genomic_DNA"/>
</dbReference>
<evidence type="ECO:0000256" key="1">
    <source>
        <dbReference type="PROSITE-ProRule" id="PRU00047"/>
    </source>
</evidence>
<proteinExistence type="predicted"/>
<evidence type="ECO:0000313" key="3">
    <source>
        <dbReference type="EMBL" id="KAK3183022.1"/>
    </source>
</evidence>